<dbReference type="FunFam" id="2.40.420.20:FF:000001">
    <property type="entry name" value="Efflux RND transporter periplasmic adaptor subunit"/>
    <property type="match status" value="1"/>
</dbReference>
<dbReference type="NCBIfam" id="TIGR01730">
    <property type="entry name" value="RND_mfp"/>
    <property type="match status" value="1"/>
</dbReference>
<dbReference type="GO" id="GO:0030313">
    <property type="term" value="C:cell envelope"/>
    <property type="evidence" value="ECO:0007669"/>
    <property type="project" value="UniProtKB-SubCell"/>
</dbReference>
<dbReference type="Pfam" id="PF25967">
    <property type="entry name" value="RND-MFP_C"/>
    <property type="match status" value="1"/>
</dbReference>
<comment type="subcellular location">
    <subcellularLocation>
        <location evidence="1">Cell envelope</location>
    </subcellularLocation>
</comment>
<dbReference type="Gene3D" id="1.10.287.470">
    <property type="entry name" value="Helix hairpin bin"/>
    <property type="match status" value="1"/>
</dbReference>
<dbReference type="EMBL" id="JACHXD010000003">
    <property type="protein sequence ID" value="MBB3118445.1"/>
    <property type="molecule type" value="Genomic_DNA"/>
</dbReference>
<dbReference type="Pfam" id="PF25917">
    <property type="entry name" value="BSH_RND"/>
    <property type="match status" value="1"/>
</dbReference>
<evidence type="ECO:0000259" key="8">
    <source>
        <dbReference type="Pfam" id="PF25967"/>
    </source>
</evidence>
<dbReference type="Gene3D" id="2.40.50.100">
    <property type="match status" value="1"/>
</dbReference>
<comment type="caution">
    <text evidence="9">The sequence shown here is derived from an EMBL/GenBank/DDBJ whole genome shotgun (WGS) entry which is preliminary data.</text>
</comment>
<evidence type="ECO:0000259" key="6">
    <source>
        <dbReference type="Pfam" id="PF25917"/>
    </source>
</evidence>
<evidence type="ECO:0000259" key="7">
    <source>
        <dbReference type="Pfam" id="PF25944"/>
    </source>
</evidence>
<evidence type="ECO:0000313" key="9">
    <source>
        <dbReference type="EMBL" id="MBB3118445.1"/>
    </source>
</evidence>
<feature type="chain" id="PRO_5030575462" evidence="4">
    <location>
        <begin position="22"/>
        <end position="382"/>
    </location>
</feature>
<feature type="domain" description="Multidrug resistance protein MdtA-like barrel-sandwich hybrid" evidence="6">
    <location>
        <begin position="61"/>
        <end position="193"/>
    </location>
</feature>
<dbReference type="InterPro" id="IPR058627">
    <property type="entry name" value="MdtA-like_C"/>
</dbReference>
<dbReference type="Pfam" id="PF25876">
    <property type="entry name" value="HH_MFP_RND"/>
    <property type="match status" value="1"/>
</dbReference>
<dbReference type="PANTHER" id="PTHR30158">
    <property type="entry name" value="ACRA/E-RELATED COMPONENT OF DRUG EFFLUX TRANSPORTER"/>
    <property type="match status" value="1"/>
</dbReference>
<dbReference type="InterPro" id="IPR058624">
    <property type="entry name" value="MdtA-like_HH"/>
</dbReference>
<keyword evidence="3" id="KW-0175">Coiled coil</keyword>
<accession>A0A7W5FT48</accession>
<comment type="similarity">
    <text evidence="2">Belongs to the membrane fusion protein (MFP) (TC 8.A.1) family.</text>
</comment>
<proteinExistence type="inferred from homology"/>
<feature type="signal peptide" evidence="4">
    <location>
        <begin position="1"/>
        <end position="21"/>
    </location>
</feature>
<sequence length="382" mass="41358">MKLLFALSVLSLALLPLTGCDSSQDKTAAKPAGMPVSAALVVQRDIVETQEFPGRLEAIERVAIRPRVSGYITSVHFTPGSLVKKGDLLFTIDARPYQAQLNKAEADAHSARARADLAKVELERAERLLADRAIAQREFDERASSQKELDATARAAQAATEAARLNMAYTKVLAPIDGRVSKAEITVGNLVDGHAVLTSLVSTDKIYASFDGDEETYLRVAVLKRAGAPVPVHIALNNEQGYPHQGELDFIDNRLDTNTGSVRMRAVLNNAERNLVPGLFVRVQIAAGNGRQHATRALLVNERAIGTDLDRKYVFIVNREGKAEYRAITLGPQAGGGLRIVQSGLQPDDKVILNGQQRIRPGATLTVQTVAMDSRDKNGQAL</sequence>
<keyword evidence="4" id="KW-0732">Signal</keyword>
<dbReference type="RefSeq" id="WP_183440359.1">
    <property type="nucleotide sequence ID" value="NZ_JACHXD010000003.1"/>
</dbReference>
<name>A0A7W5FT48_9BURK</name>
<evidence type="ECO:0000256" key="2">
    <source>
        <dbReference type="ARBA" id="ARBA00009477"/>
    </source>
</evidence>
<dbReference type="GO" id="GO:0046677">
    <property type="term" value="P:response to antibiotic"/>
    <property type="evidence" value="ECO:0007669"/>
    <property type="project" value="TreeGrafter"/>
</dbReference>
<feature type="domain" description="Multidrug resistance protein MdtA-like alpha-helical hairpin" evidence="5">
    <location>
        <begin position="100"/>
        <end position="170"/>
    </location>
</feature>
<feature type="domain" description="Multidrug resistance protein MdtA-like C-terminal permuted SH3" evidence="8">
    <location>
        <begin position="297"/>
        <end position="358"/>
    </location>
</feature>
<dbReference type="InterPro" id="IPR006143">
    <property type="entry name" value="RND_pump_MFP"/>
</dbReference>
<feature type="coiled-coil region" evidence="3">
    <location>
        <begin position="101"/>
        <end position="128"/>
    </location>
</feature>
<dbReference type="InterPro" id="IPR058625">
    <property type="entry name" value="MdtA-like_BSH"/>
</dbReference>
<evidence type="ECO:0000259" key="5">
    <source>
        <dbReference type="Pfam" id="PF25876"/>
    </source>
</evidence>
<dbReference type="GO" id="GO:0005886">
    <property type="term" value="C:plasma membrane"/>
    <property type="evidence" value="ECO:0007669"/>
    <property type="project" value="TreeGrafter"/>
</dbReference>
<dbReference type="Pfam" id="PF25944">
    <property type="entry name" value="Beta-barrel_RND"/>
    <property type="match status" value="1"/>
</dbReference>
<keyword evidence="10" id="KW-1185">Reference proteome</keyword>
<dbReference type="Proteomes" id="UP000541535">
    <property type="component" value="Unassembled WGS sequence"/>
</dbReference>
<dbReference type="InterPro" id="IPR058626">
    <property type="entry name" value="MdtA-like_b-barrel"/>
</dbReference>
<organism evidence="9 10">
    <name type="scientific">Pseudoduganella violacea</name>
    <dbReference type="NCBI Taxonomy" id="1715466"/>
    <lineage>
        <taxon>Bacteria</taxon>
        <taxon>Pseudomonadati</taxon>
        <taxon>Pseudomonadota</taxon>
        <taxon>Betaproteobacteria</taxon>
        <taxon>Burkholderiales</taxon>
        <taxon>Oxalobacteraceae</taxon>
        <taxon>Telluria group</taxon>
        <taxon>Pseudoduganella</taxon>
    </lineage>
</organism>
<evidence type="ECO:0000256" key="3">
    <source>
        <dbReference type="SAM" id="Coils"/>
    </source>
</evidence>
<evidence type="ECO:0000256" key="1">
    <source>
        <dbReference type="ARBA" id="ARBA00004196"/>
    </source>
</evidence>
<dbReference type="GO" id="GO:0022857">
    <property type="term" value="F:transmembrane transporter activity"/>
    <property type="evidence" value="ECO:0007669"/>
    <property type="project" value="InterPro"/>
</dbReference>
<reference evidence="9 10" key="1">
    <citation type="submission" date="2020-08" db="EMBL/GenBank/DDBJ databases">
        <title>Genomic Encyclopedia of Type Strains, Phase III (KMG-III): the genomes of soil and plant-associated and newly described type strains.</title>
        <authorList>
            <person name="Whitman W."/>
        </authorList>
    </citation>
    <scope>NUCLEOTIDE SEQUENCE [LARGE SCALE GENOMIC DNA]</scope>
    <source>
        <strain evidence="9 10">CECT 8897</strain>
    </source>
</reference>
<dbReference type="PANTHER" id="PTHR30158:SF10">
    <property type="entry name" value="CATION EFFLUX PUMP"/>
    <property type="match status" value="1"/>
</dbReference>
<evidence type="ECO:0000313" key="10">
    <source>
        <dbReference type="Proteomes" id="UP000541535"/>
    </source>
</evidence>
<dbReference type="SUPFAM" id="SSF111369">
    <property type="entry name" value="HlyD-like secretion proteins"/>
    <property type="match status" value="1"/>
</dbReference>
<dbReference type="AlphaFoldDB" id="A0A7W5FT48"/>
<gene>
    <name evidence="9" type="ORF">FHS03_001476</name>
</gene>
<evidence type="ECO:0000256" key="4">
    <source>
        <dbReference type="SAM" id="SignalP"/>
    </source>
</evidence>
<feature type="domain" description="Multidrug resistance protein MdtA-like beta-barrel" evidence="7">
    <location>
        <begin position="224"/>
        <end position="288"/>
    </location>
</feature>
<dbReference type="Gene3D" id="2.40.420.20">
    <property type="match status" value="1"/>
</dbReference>
<dbReference type="Gene3D" id="2.40.30.170">
    <property type="match status" value="1"/>
</dbReference>
<protein>
    <submittedName>
        <fullName evidence="9">Multidrug efflux system membrane fusion protein</fullName>
    </submittedName>
</protein>